<keyword evidence="2" id="KW-1185">Reference proteome</keyword>
<name>A0A976IDQ9_BRELC</name>
<accession>A0A976IDQ9</accession>
<proteinExistence type="predicted"/>
<dbReference type="AlphaFoldDB" id="A0A976IDQ9"/>
<dbReference type="EMBL" id="SHOA02000003">
    <property type="protein sequence ID" value="TDH67755.1"/>
    <property type="molecule type" value="Genomic_DNA"/>
</dbReference>
<evidence type="ECO:0000313" key="2">
    <source>
        <dbReference type="Proteomes" id="UP000294530"/>
    </source>
</evidence>
<sequence>MSITLTQLRADADGHQADEVINLRSTSHKSFGLIASIGFEELYACFNNLVCEYCIGFDIIAAFLCKALLQRLIVQIVRTYV</sequence>
<protein>
    <submittedName>
        <fullName evidence="1">Uncharacterized protein</fullName>
    </submittedName>
</protein>
<gene>
    <name evidence="1" type="ORF">CCR75_005318</name>
</gene>
<dbReference type="GeneID" id="94349071"/>
<organism evidence="1 2">
    <name type="scientific">Bremia lactucae</name>
    <name type="common">Lettuce downy mildew</name>
    <dbReference type="NCBI Taxonomy" id="4779"/>
    <lineage>
        <taxon>Eukaryota</taxon>
        <taxon>Sar</taxon>
        <taxon>Stramenopiles</taxon>
        <taxon>Oomycota</taxon>
        <taxon>Peronosporomycetes</taxon>
        <taxon>Peronosporales</taxon>
        <taxon>Peronosporaceae</taxon>
        <taxon>Bremia</taxon>
    </lineage>
</organism>
<dbReference type="RefSeq" id="XP_067817254.1">
    <property type="nucleotide sequence ID" value="XM_067963400.1"/>
</dbReference>
<dbReference type="KEGG" id="blac:94349071"/>
<dbReference type="Proteomes" id="UP000294530">
    <property type="component" value="Unassembled WGS sequence"/>
</dbReference>
<comment type="caution">
    <text evidence="1">The sequence shown here is derived from an EMBL/GenBank/DDBJ whole genome shotgun (WGS) entry which is preliminary data.</text>
</comment>
<evidence type="ECO:0000313" key="1">
    <source>
        <dbReference type="EMBL" id="TDH67755.1"/>
    </source>
</evidence>
<reference evidence="1 2" key="1">
    <citation type="journal article" date="2021" name="Genome Biol.">
        <title>AFLAP: assembly-free linkage analysis pipeline using k-mers from genome sequencing data.</title>
        <authorList>
            <person name="Fletcher K."/>
            <person name="Zhang L."/>
            <person name="Gil J."/>
            <person name="Han R."/>
            <person name="Cavanaugh K."/>
            <person name="Michelmore R."/>
        </authorList>
    </citation>
    <scope>NUCLEOTIDE SEQUENCE [LARGE SCALE GENOMIC DNA]</scope>
    <source>
        <strain evidence="1 2">SF5</strain>
    </source>
</reference>